<dbReference type="Proteomes" id="UP001236723">
    <property type="component" value="Unassembled WGS sequence"/>
</dbReference>
<evidence type="ECO:0008006" key="4">
    <source>
        <dbReference type="Google" id="ProtNLM"/>
    </source>
</evidence>
<evidence type="ECO:0000313" key="3">
    <source>
        <dbReference type="Proteomes" id="UP001236723"/>
    </source>
</evidence>
<comment type="caution">
    <text evidence="2">The sequence shown here is derived from an EMBL/GenBank/DDBJ whole genome shotgun (WGS) entry which is preliminary data.</text>
</comment>
<protein>
    <recommendedName>
        <fullName evidence="4">Colicin V production protein</fullName>
    </recommendedName>
</protein>
<proteinExistence type="predicted"/>
<keyword evidence="1" id="KW-0472">Membrane</keyword>
<sequence>MGEVELFRLVLILFVLVAGVLIARFYDKWWATPIVTVILYYGAIVFYQLFVPGIVRLSFLEAVIFLAIISVILDVAIDRIWKYKVVPITLTVILVFLGGVLFYIEQSKHTTMEQVIADEYGEEFEIERLEIDRRINRTNTTIEDEELLREWHEVLNDLEVKRQEGWPRVDYILDFNSSQYRMELDEYGNIYVDRQNYYIFNPEEVYEFLENEDIEWED</sequence>
<accession>A0ABU0DX76</accession>
<keyword evidence="1" id="KW-0812">Transmembrane</keyword>
<evidence type="ECO:0000313" key="2">
    <source>
        <dbReference type="EMBL" id="MDQ0353055.1"/>
    </source>
</evidence>
<evidence type="ECO:0000256" key="1">
    <source>
        <dbReference type="SAM" id="Phobius"/>
    </source>
</evidence>
<dbReference type="EMBL" id="JAUSUP010000021">
    <property type="protein sequence ID" value="MDQ0353055.1"/>
    <property type="molecule type" value="Genomic_DNA"/>
</dbReference>
<reference evidence="2 3" key="1">
    <citation type="submission" date="2023-07" db="EMBL/GenBank/DDBJ databases">
        <title>Genomic Encyclopedia of Type Strains, Phase IV (KMG-IV): sequencing the most valuable type-strain genomes for metagenomic binning, comparative biology and taxonomic classification.</title>
        <authorList>
            <person name="Goeker M."/>
        </authorList>
    </citation>
    <scope>NUCLEOTIDE SEQUENCE [LARGE SCALE GENOMIC DNA]</scope>
    <source>
        <strain evidence="2 3">DSM 15448</strain>
    </source>
</reference>
<dbReference type="RefSeq" id="WP_307070153.1">
    <property type="nucleotide sequence ID" value="NZ_JAUSUP010000021.1"/>
</dbReference>
<organism evidence="2 3">
    <name type="scientific">Alkalibacillus filiformis</name>
    <dbReference type="NCBI Taxonomy" id="200990"/>
    <lineage>
        <taxon>Bacteria</taxon>
        <taxon>Bacillati</taxon>
        <taxon>Bacillota</taxon>
        <taxon>Bacilli</taxon>
        <taxon>Bacillales</taxon>
        <taxon>Bacillaceae</taxon>
        <taxon>Alkalibacillus</taxon>
    </lineage>
</organism>
<feature type="transmembrane region" description="Helical" evidence="1">
    <location>
        <begin position="30"/>
        <end position="48"/>
    </location>
</feature>
<name>A0ABU0DX76_9BACI</name>
<keyword evidence="3" id="KW-1185">Reference proteome</keyword>
<feature type="transmembrane region" description="Helical" evidence="1">
    <location>
        <begin position="85"/>
        <end position="104"/>
    </location>
</feature>
<feature type="transmembrane region" description="Helical" evidence="1">
    <location>
        <begin position="54"/>
        <end position="73"/>
    </location>
</feature>
<gene>
    <name evidence="2" type="ORF">J2R98_002916</name>
</gene>
<feature type="transmembrane region" description="Helical" evidence="1">
    <location>
        <begin position="6"/>
        <end position="23"/>
    </location>
</feature>
<keyword evidence="1" id="KW-1133">Transmembrane helix</keyword>